<dbReference type="RefSeq" id="WP_275811744.1">
    <property type="nucleotide sequence ID" value="NZ_BAAANM010000015.1"/>
</dbReference>
<protein>
    <recommendedName>
        <fullName evidence="3">Methyltransferase</fullName>
    </recommendedName>
</protein>
<dbReference type="Proteomes" id="UP001220022">
    <property type="component" value="Unassembled WGS sequence"/>
</dbReference>
<dbReference type="InterPro" id="IPR029063">
    <property type="entry name" value="SAM-dependent_MTases_sf"/>
</dbReference>
<evidence type="ECO:0000313" key="1">
    <source>
        <dbReference type="EMBL" id="MDF2256131.1"/>
    </source>
</evidence>
<name>A0ABT5YX11_9ACTN</name>
<dbReference type="SUPFAM" id="SSF53335">
    <property type="entry name" value="S-adenosyl-L-methionine-dependent methyltransferases"/>
    <property type="match status" value="1"/>
</dbReference>
<reference evidence="1 2" key="1">
    <citation type="submission" date="2023-03" db="EMBL/GenBank/DDBJ databases">
        <title>Draft genome sequence of type strain Streptomyces ferralitis JCM 14344.</title>
        <authorList>
            <person name="Klaysubun C."/>
            <person name="Duangmal K."/>
        </authorList>
    </citation>
    <scope>NUCLEOTIDE SEQUENCE [LARGE SCALE GENOMIC DNA]</scope>
    <source>
        <strain evidence="1 2">JCM 14344</strain>
    </source>
</reference>
<gene>
    <name evidence="1" type="ORF">P2L57_10440</name>
</gene>
<dbReference type="Gene3D" id="3.40.50.150">
    <property type="entry name" value="Vaccinia Virus protein VP39"/>
    <property type="match status" value="1"/>
</dbReference>
<evidence type="ECO:0000313" key="2">
    <source>
        <dbReference type="Proteomes" id="UP001220022"/>
    </source>
</evidence>
<evidence type="ECO:0008006" key="3">
    <source>
        <dbReference type="Google" id="ProtNLM"/>
    </source>
</evidence>
<accession>A0ABT5YX11</accession>
<proteinExistence type="predicted"/>
<dbReference type="EMBL" id="JARHTQ010000005">
    <property type="protein sequence ID" value="MDF2256131.1"/>
    <property type="molecule type" value="Genomic_DNA"/>
</dbReference>
<organism evidence="1 2">
    <name type="scientific">Streptantibioticus ferralitis</name>
    <dbReference type="NCBI Taxonomy" id="236510"/>
    <lineage>
        <taxon>Bacteria</taxon>
        <taxon>Bacillati</taxon>
        <taxon>Actinomycetota</taxon>
        <taxon>Actinomycetes</taxon>
        <taxon>Kitasatosporales</taxon>
        <taxon>Streptomycetaceae</taxon>
        <taxon>Streptantibioticus</taxon>
    </lineage>
</organism>
<keyword evidence="2" id="KW-1185">Reference proteome</keyword>
<comment type="caution">
    <text evidence="1">The sequence shown here is derived from an EMBL/GenBank/DDBJ whole genome shotgun (WGS) entry which is preliminary data.</text>
</comment>
<sequence>MGTDPLWPAYNRLLTDEELVEMGRSLSRDSGIVSPYARRATALLTAPREPLRRVAGAWSTGCDSRVITALSNALTQLPRQLAPPLVVDLFRGPGTLGFELARRLGGTVFAAEPDAFTQEVSNAYLARAGAGVRLHNVHCRDLPQAVAPRGPRDIYLVEPPWQAAAPGQELDLDTAYPPIRLILQDISRARGGRPYAVVLKTGERINRDSLERAFAAARHLRYFTSAPPLAPNLPGGPPPAHYHLYAVPGWR</sequence>